<dbReference type="Pfam" id="PF26483">
    <property type="entry name" value="DUF8155_C"/>
    <property type="match status" value="1"/>
</dbReference>
<dbReference type="OrthoDB" id="36515at2157"/>
<evidence type="ECO:0000313" key="3">
    <source>
        <dbReference type="EMBL" id="EMA48353.1"/>
    </source>
</evidence>
<comment type="caution">
    <text evidence="3">The sequence shown here is derived from an EMBL/GenBank/DDBJ whole genome shotgun (WGS) entry which is preliminary data.</text>
</comment>
<dbReference type="Pfam" id="PF26482">
    <property type="entry name" value="DUF8155"/>
    <property type="match status" value="1"/>
</dbReference>
<evidence type="ECO:0008006" key="5">
    <source>
        <dbReference type="Google" id="ProtNLM"/>
    </source>
</evidence>
<dbReference type="EMBL" id="AOMC01000054">
    <property type="protein sequence ID" value="EMA48353.1"/>
    <property type="molecule type" value="Genomic_DNA"/>
</dbReference>
<sequence>MATLSADALSPFRRFSLYNSPYVAHERGFAVDLYPNAGFGPATDGDRSIAPSPVAGEVLDTRTVRAPSKPYAAENDHLVLVDTGEYVARILHVEPSVTAGDVLEIGDGMGQLVRAGFFAPWVDNHVHLEFRDPDANLSRASGSESLAIDVPIEALDWDGFGEVVESGATYAVLDAPTHPAPGERFVGIASDGGAVLDGGLVHYVGGGAHGSDDGTVSLFGQPIGRATGRDVAWNGLEIIANDAPITGLSLFCARDTFGAKLVCPEREFAVGETVAIELRPSDDPVRLG</sequence>
<dbReference type="RefSeq" id="WP_004051968.1">
    <property type="nucleotide sequence ID" value="NZ_AOMC01000054.1"/>
</dbReference>
<dbReference type="eggNOG" id="arCOG02979">
    <property type="taxonomic scope" value="Archaea"/>
</dbReference>
<dbReference type="InterPro" id="IPR058468">
    <property type="entry name" value="DUF8155_N"/>
</dbReference>
<keyword evidence="4" id="KW-1185">Reference proteome</keyword>
<organism evidence="3 4">
    <name type="scientific">Halococcus morrhuae DSM 1307</name>
    <dbReference type="NCBI Taxonomy" id="931277"/>
    <lineage>
        <taxon>Archaea</taxon>
        <taxon>Methanobacteriati</taxon>
        <taxon>Methanobacteriota</taxon>
        <taxon>Stenosarchaea group</taxon>
        <taxon>Halobacteria</taxon>
        <taxon>Halobacteriales</taxon>
        <taxon>Halococcaceae</taxon>
        <taxon>Halococcus</taxon>
    </lineage>
</organism>
<reference evidence="3 4" key="1">
    <citation type="journal article" date="2014" name="PLoS Genet.">
        <title>Phylogenetically driven sequencing of extremely halophilic archaea reveals strategies for static and dynamic osmo-response.</title>
        <authorList>
            <person name="Becker E.A."/>
            <person name="Seitzer P.M."/>
            <person name="Tritt A."/>
            <person name="Larsen D."/>
            <person name="Krusor M."/>
            <person name="Yao A.I."/>
            <person name="Wu D."/>
            <person name="Madern D."/>
            <person name="Eisen J.A."/>
            <person name="Darling A.E."/>
            <person name="Facciotti M.T."/>
        </authorList>
    </citation>
    <scope>NUCLEOTIDE SEQUENCE [LARGE SCALE GENOMIC DNA]</scope>
    <source>
        <strain evidence="3 4">DSM 1307</strain>
    </source>
</reference>
<dbReference type="STRING" id="931277.C448_03721"/>
<dbReference type="InterPro" id="IPR058817">
    <property type="entry name" value="DUF8155_C"/>
</dbReference>
<evidence type="ECO:0000259" key="1">
    <source>
        <dbReference type="Pfam" id="PF26482"/>
    </source>
</evidence>
<dbReference type="PATRIC" id="fig|931277.6.peg.719"/>
<dbReference type="AlphaFoldDB" id="M0MSM0"/>
<evidence type="ECO:0000313" key="4">
    <source>
        <dbReference type="Proteomes" id="UP000011568"/>
    </source>
</evidence>
<feature type="domain" description="DUF8155" evidence="1">
    <location>
        <begin position="3"/>
        <end position="147"/>
    </location>
</feature>
<name>M0MSM0_HALMO</name>
<protein>
    <recommendedName>
        <fullName evidence="5">Peptidase M23</fullName>
    </recommendedName>
</protein>
<feature type="domain" description="DUF8155" evidence="2">
    <location>
        <begin position="153"/>
        <end position="278"/>
    </location>
</feature>
<gene>
    <name evidence="3" type="ORF">C448_03721</name>
</gene>
<dbReference type="Proteomes" id="UP000011568">
    <property type="component" value="Unassembled WGS sequence"/>
</dbReference>
<evidence type="ECO:0000259" key="2">
    <source>
        <dbReference type="Pfam" id="PF26483"/>
    </source>
</evidence>
<accession>M0MSM0</accession>
<proteinExistence type="predicted"/>